<dbReference type="Pfam" id="PF13413">
    <property type="entry name" value="HTH_25"/>
    <property type="match status" value="1"/>
</dbReference>
<dbReference type="AlphaFoldDB" id="A0A1F5NJH3"/>
<dbReference type="PANTHER" id="PTHR34475:SF1">
    <property type="entry name" value="CYTOSKELETON PROTEIN RODZ"/>
    <property type="match status" value="1"/>
</dbReference>
<comment type="caution">
    <text evidence="2">The sequence shown here is derived from an EMBL/GenBank/DDBJ whole genome shotgun (WGS) entry which is preliminary data.</text>
</comment>
<dbReference type="Gene3D" id="2.60.40.10">
    <property type="entry name" value="Immunoglobulins"/>
    <property type="match status" value="1"/>
</dbReference>
<name>A0A1F5NJH3_9BACT</name>
<dbReference type="PANTHER" id="PTHR34475">
    <property type="match status" value="1"/>
</dbReference>
<protein>
    <recommendedName>
        <fullName evidence="1">Cytoskeleton protein RodZ-like C-terminal domain-containing protein</fullName>
    </recommendedName>
</protein>
<dbReference type="Gene3D" id="1.10.260.40">
    <property type="entry name" value="lambda repressor-like DNA-binding domains"/>
    <property type="match status" value="1"/>
</dbReference>
<accession>A0A1F5NJH3</accession>
<evidence type="ECO:0000313" key="2">
    <source>
        <dbReference type="EMBL" id="OGE77778.1"/>
    </source>
</evidence>
<proteinExistence type="predicted"/>
<feature type="domain" description="Cytoskeleton protein RodZ-like C-terminal" evidence="1">
    <location>
        <begin position="250"/>
        <end position="308"/>
    </location>
</feature>
<dbReference type="Proteomes" id="UP000176864">
    <property type="component" value="Unassembled WGS sequence"/>
</dbReference>
<organism evidence="2 3">
    <name type="scientific">Candidatus Doudnabacteria bacterium RIFCSPHIGHO2_01_FULL_46_14</name>
    <dbReference type="NCBI Taxonomy" id="1817824"/>
    <lineage>
        <taxon>Bacteria</taxon>
        <taxon>Candidatus Doudnaibacteriota</taxon>
    </lineage>
</organism>
<dbReference type="InterPro" id="IPR050400">
    <property type="entry name" value="Bact_Cytoskel_RodZ"/>
</dbReference>
<dbReference type="InterPro" id="IPR025194">
    <property type="entry name" value="RodZ-like_C"/>
</dbReference>
<dbReference type="EMBL" id="MFEK01000016">
    <property type="protein sequence ID" value="OGE77778.1"/>
    <property type="molecule type" value="Genomic_DNA"/>
</dbReference>
<sequence>MAFKTKPVKIQTLSEQLVALRNHLGVSVQEISKVSKIPPKYLEALEQGDYASLPSPVYVKGFLKMLSRIYRASEANLAALYDAEKILNDNIKTKPEKLRNPLSSFVFSPRTVALGGLAIAGIASLSYLYFQISSVKKPPRLEVFSPQQSGPLETSLITVAGKTEAGAAVFLNNQPVVVDVSGEFRENLSLAPGTNQLVIKAVSKFEKETVITRSVVIVEKQIAGVFDGQSASTTPEMMSGVELEIKIGPEASWVSIMADGRDEFTGTMLAGSARTARGNNIKVNTSNAGSTRVILGGRDLGIMGKEGESLKDVVFTK</sequence>
<gene>
    <name evidence="2" type="ORF">A2751_01850</name>
</gene>
<dbReference type="GO" id="GO:0003677">
    <property type="term" value="F:DNA binding"/>
    <property type="evidence" value="ECO:0007669"/>
    <property type="project" value="InterPro"/>
</dbReference>
<dbReference type="InterPro" id="IPR013783">
    <property type="entry name" value="Ig-like_fold"/>
</dbReference>
<evidence type="ECO:0000259" key="1">
    <source>
        <dbReference type="Pfam" id="PF13464"/>
    </source>
</evidence>
<reference evidence="2 3" key="1">
    <citation type="journal article" date="2016" name="Nat. Commun.">
        <title>Thousands of microbial genomes shed light on interconnected biogeochemical processes in an aquifer system.</title>
        <authorList>
            <person name="Anantharaman K."/>
            <person name="Brown C.T."/>
            <person name="Hug L.A."/>
            <person name="Sharon I."/>
            <person name="Castelle C.J."/>
            <person name="Probst A.J."/>
            <person name="Thomas B.C."/>
            <person name="Singh A."/>
            <person name="Wilkins M.J."/>
            <person name="Karaoz U."/>
            <person name="Brodie E.L."/>
            <person name="Williams K.H."/>
            <person name="Hubbard S.S."/>
            <person name="Banfield J.F."/>
        </authorList>
    </citation>
    <scope>NUCLEOTIDE SEQUENCE [LARGE SCALE GENOMIC DNA]</scope>
</reference>
<dbReference type="STRING" id="1817824.A2751_01850"/>
<dbReference type="InterPro" id="IPR010982">
    <property type="entry name" value="Lambda_DNA-bd_dom_sf"/>
</dbReference>
<evidence type="ECO:0000313" key="3">
    <source>
        <dbReference type="Proteomes" id="UP000176864"/>
    </source>
</evidence>
<dbReference type="Pfam" id="PF13464">
    <property type="entry name" value="RodZ_C"/>
    <property type="match status" value="1"/>
</dbReference>